<organism evidence="1 2">
    <name type="scientific">Arthrobacter phage VroomVroom</name>
    <dbReference type="NCBI Taxonomy" id="3049371"/>
    <lineage>
        <taxon>Viruses</taxon>
        <taxon>Duplodnaviria</taxon>
        <taxon>Heunggongvirae</taxon>
        <taxon>Uroviricota</taxon>
        <taxon>Caudoviricetes</taxon>
        <taxon>Casidaviridae</taxon>
        <taxon>Hilgardvirus</taxon>
        <taxon>Hilgardvirus vroomvroom</taxon>
    </lineage>
</organism>
<dbReference type="Proteomes" id="UP001243977">
    <property type="component" value="Segment"/>
</dbReference>
<gene>
    <name evidence="1" type="primary">49</name>
    <name evidence="1" type="ORF">SEA_VROOMVROOM_49</name>
</gene>
<name>A0AA49FAE1_9CAUD</name>
<evidence type="ECO:0000313" key="2">
    <source>
        <dbReference type="Proteomes" id="UP001243977"/>
    </source>
</evidence>
<protein>
    <submittedName>
        <fullName evidence="1">Uncharacterized protein</fullName>
    </submittedName>
</protein>
<evidence type="ECO:0000313" key="1">
    <source>
        <dbReference type="EMBL" id="WIC90199.1"/>
    </source>
</evidence>
<sequence>MITKAVIRKVAQHVDEAIVEHQSRLDPLQARLDRQVRAAKGAAQRGDARAEEHFTKRADAIEVEMDEIRVQLRPLYEIADAGNWSRYVVVPGGHVHRPECSTLYPRTVRFWLPSFSGADEAELVEAAGDHACTVCFPSAPTNRPTTIPLLVEEREAREAEAREKAQKRAQARTEAILDEDGNVEYKTQRAAENALSQEIKSALSYASYYAVQGGIYGIPEAPNPESHEEQLARLDKFIQTHLEGARRIVGLLQARGVETEPIVARKLAAAIKAENKNGAIVPEGFSL</sequence>
<keyword evidence="2" id="KW-1185">Reference proteome</keyword>
<proteinExistence type="predicted"/>
<accession>A0AA49FAE1</accession>
<dbReference type="EMBL" id="OQ938592">
    <property type="protein sequence ID" value="WIC90199.1"/>
    <property type="molecule type" value="Genomic_DNA"/>
</dbReference>
<reference evidence="1" key="1">
    <citation type="submission" date="2023-05" db="EMBL/GenBank/DDBJ databases">
        <authorList>
            <person name="Barden S."/>
            <person name="Berber-Pulido R."/>
            <person name="Bursulaya I."/>
            <person name="Chawla E."/>
            <person name="Critzer N.A."/>
            <person name="Dawson N.R."/>
            <person name="Deal M.M."/>
            <person name="Douglas K.A."/>
            <person name="Estampa J.P."/>
            <person name="Gowdy G.A."/>
            <person name="Hamid B."/>
            <person name="Hernandez E.R."/>
            <person name="Hoang R.L."/>
            <person name="Hughes A.L."/>
            <person name="Kim C.J."/>
            <person name="Kretschmer T.O."/>
            <person name="Le V.D."/>
            <person name="Li A."/>
            <person name="Li M."/>
            <person name="Lim J.M."/>
            <person name="Martin K.B."/>
            <person name="Martinez D.M."/>
            <person name="Nguyen A.H."/>
            <person name="Okumura J.H."/>
            <person name="Ortiz-Gomez D.E."/>
            <person name="Pan C."/>
            <person name="Pisipati K.L."/>
            <person name="Reyimjan D."/>
            <person name="Robles A."/>
            <person name="Rodriguez J.F."/>
            <person name="Sacristan A."/>
            <person name="Scriven S.P."/>
            <person name="Smith S.M."/>
            <person name="Tosasuk K."/>
            <person name="Tran K.A."/>
            <person name="Unanwa N.C."/>
            <person name="Vajragiri S."/>
            <person name="Vanderpool L.R."/>
            <person name="Vu T.T."/>
            <person name="Wang X."/>
            <person name="Wu F."/>
            <person name="Zhu Y.A."/>
            <person name="Nguyen M."/>
            <person name="Stephenson J.C."/>
            <person name="Zorawik M."/>
            <person name="Garza D.R."/>
            <person name="Reputana M.J."/>
            <person name="Al Banaa F.A."/>
            <person name="Reddi K."/>
            <person name="Freise A.C."/>
            <person name="Furlong K.P."/>
            <person name="Rudner A.D."/>
            <person name="Beyer A.R."/>
            <person name="Chong R.A."/>
            <person name="Edgington N.P."/>
            <person name="Garcia Costas A.M."/>
            <person name="Gibb B.P."/>
            <person name="Klyczek K.K."/>
            <person name="Swerdlow S.J."/>
            <person name="Garlena R.A."/>
            <person name="Russell D.A."/>
            <person name="Jacobs-Sera D."/>
            <person name="Hatfull G.F."/>
        </authorList>
    </citation>
    <scope>NUCLEOTIDE SEQUENCE</scope>
</reference>